<evidence type="ECO:0008006" key="4">
    <source>
        <dbReference type="Google" id="ProtNLM"/>
    </source>
</evidence>
<dbReference type="OrthoDB" id="1770989at2"/>
<keyword evidence="3" id="KW-1185">Reference proteome</keyword>
<comment type="caution">
    <text evidence="2">The sequence shown here is derived from an EMBL/GenBank/DDBJ whole genome shotgun (WGS) entry which is preliminary data.</text>
</comment>
<dbReference type="STRING" id="1235802.C823_00659"/>
<dbReference type="eggNOG" id="COG0711">
    <property type="taxonomic scope" value="Bacteria"/>
</dbReference>
<dbReference type="HOGENOM" id="CLU_078484_4_0_9"/>
<name>N2B3W2_9FIRM</name>
<dbReference type="PATRIC" id="fig|1235802.3.peg.696"/>
<protein>
    <recommendedName>
        <fullName evidence="4">ATPase</fullName>
    </recommendedName>
</protein>
<feature type="region of interest" description="Disordered" evidence="1">
    <location>
        <begin position="180"/>
        <end position="209"/>
    </location>
</feature>
<proteinExistence type="predicted"/>
<organism evidence="2 3">
    <name type="scientific">Eubacterium plexicaudatum ASF492</name>
    <dbReference type="NCBI Taxonomy" id="1235802"/>
    <lineage>
        <taxon>Bacteria</taxon>
        <taxon>Bacillati</taxon>
        <taxon>Bacillota</taxon>
        <taxon>Clostridia</taxon>
        <taxon>Eubacteriales</taxon>
        <taxon>Eubacteriaceae</taxon>
        <taxon>Eubacterium</taxon>
    </lineage>
</organism>
<evidence type="ECO:0000313" key="2">
    <source>
        <dbReference type="EMBL" id="EMZ36292.1"/>
    </source>
</evidence>
<reference evidence="2 3" key="1">
    <citation type="journal article" date="2014" name="Genome Announc.">
        <title>Draft genome sequences of the altered schaedler flora, a defined bacterial community from gnotobiotic mice.</title>
        <authorList>
            <person name="Wannemuehler M.J."/>
            <person name="Overstreet A.M."/>
            <person name="Ward D.V."/>
            <person name="Phillips G.J."/>
        </authorList>
    </citation>
    <scope>NUCLEOTIDE SEQUENCE [LARGE SCALE GENOMIC DNA]</scope>
    <source>
        <strain evidence="2 3">ASF492</strain>
    </source>
</reference>
<sequence length="209" mass="23572">MSSKIDQIIEEIEDYIESCKYQPLSSTKILVNKEEMMELIGELRHRTPEEVKRYQKMISNKEAILADAHAKADTIISQAQFQKNELVKEHEIMQQAYAQANEIVSIAQQQAQEIMDQATNDANEIRLGAIGYADSLLNSIEELLNGSQSIFKTNFAQLSANMERMLEIVSANRAELAPSEIFQESAPAQQAEEVPEASENMEPLQEPEV</sequence>
<accession>N2B3W2</accession>
<feature type="compositionally biased region" description="Low complexity" evidence="1">
    <location>
        <begin position="183"/>
        <end position="192"/>
    </location>
</feature>
<dbReference type="EMBL" id="AQFT01000023">
    <property type="protein sequence ID" value="EMZ36292.1"/>
    <property type="molecule type" value="Genomic_DNA"/>
</dbReference>
<dbReference type="Proteomes" id="UP000012589">
    <property type="component" value="Unassembled WGS sequence"/>
</dbReference>
<evidence type="ECO:0000313" key="3">
    <source>
        <dbReference type="Proteomes" id="UP000012589"/>
    </source>
</evidence>
<dbReference type="AlphaFoldDB" id="N2B3W2"/>
<gene>
    <name evidence="2" type="ORF">C823_00659</name>
</gene>
<evidence type="ECO:0000256" key="1">
    <source>
        <dbReference type="SAM" id="MobiDB-lite"/>
    </source>
</evidence>